<dbReference type="EMBL" id="SNWR01000001">
    <property type="protein sequence ID" value="TDO42046.1"/>
    <property type="molecule type" value="Genomic_DNA"/>
</dbReference>
<dbReference type="Pfam" id="PF08541">
    <property type="entry name" value="ACP_syn_III_C"/>
    <property type="match status" value="1"/>
</dbReference>
<feature type="domain" description="Beta-ketoacyl-[acyl-carrier-protein] synthase III C-terminal" evidence="3">
    <location>
        <begin position="248"/>
        <end position="339"/>
    </location>
</feature>
<dbReference type="GO" id="GO:0016746">
    <property type="term" value="F:acyltransferase activity"/>
    <property type="evidence" value="ECO:0007669"/>
    <property type="project" value="UniProtKB-KW"/>
</dbReference>
<dbReference type="Gene3D" id="3.40.47.10">
    <property type="match status" value="2"/>
</dbReference>
<dbReference type="Proteomes" id="UP000294901">
    <property type="component" value="Unassembled WGS sequence"/>
</dbReference>
<dbReference type="SUPFAM" id="SSF53901">
    <property type="entry name" value="Thiolase-like"/>
    <property type="match status" value="1"/>
</dbReference>
<dbReference type="PANTHER" id="PTHR34069">
    <property type="entry name" value="3-OXOACYL-[ACYL-CARRIER-PROTEIN] SYNTHASE 3"/>
    <property type="match status" value="1"/>
</dbReference>
<proteinExistence type="predicted"/>
<dbReference type="InterPro" id="IPR013747">
    <property type="entry name" value="ACP_syn_III_C"/>
</dbReference>
<evidence type="ECO:0000313" key="5">
    <source>
        <dbReference type="Proteomes" id="UP000294901"/>
    </source>
</evidence>
<dbReference type="CDD" id="cd00827">
    <property type="entry name" value="init_cond_enzymes"/>
    <property type="match status" value="1"/>
</dbReference>
<sequence>MQWNDVYISSSAAHLGSEIEDVRDAVADGRYDADECAADGYLHVRVARDESPADMGVAAARLALRRATPSDVPFALVVHGGIGGQGLYYWPVASYIQDRTVGGSATALEVRQASNSGMAALEVAAAYLLTKPAPVAALITTADCYQLPHFDRYRSEKGQPRGDGASALVLTRGAGRGVARLLSTASIGDARHERLYRGDQPWESHPGANGWPVDLRGRSRDYLSGGADIGDIVRTVAANQQRVMNEALKDSGTALDQVARFVFPNTGLTLVDWDARRRDHGLDVARSTWEWGRHVGHMGGGDQVAGLTHLLESRAVGPGDRVVLTGIGAGFSFSAAVLEVLEQPEWSSSAG</sequence>
<dbReference type="RefSeq" id="WP_133875987.1">
    <property type="nucleotide sequence ID" value="NZ_BOMD01000112.1"/>
</dbReference>
<organism evidence="4 5">
    <name type="scientific">Paractinoplanes brasiliensis</name>
    <dbReference type="NCBI Taxonomy" id="52695"/>
    <lineage>
        <taxon>Bacteria</taxon>
        <taxon>Bacillati</taxon>
        <taxon>Actinomycetota</taxon>
        <taxon>Actinomycetes</taxon>
        <taxon>Micromonosporales</taxon>
        <taxon>Micromonosporaceae</taxon>
        <taxon>Paractinoplanes</taxon>
    </lineage>
</organism>
<evidence type="ECO:0000259" key="3">
    <source>
        <dbReference type="Pfam" id="PF08541"/>
    </source>
</evidence>
<dbReference type="PANTHER" id="PTHR34069:SF2">
    <property type="entry name" value="BETA-KETOACYL-[ACYL-CARRIER-PROTEIN] SYNTHASE III"/>
    <property type="match status" value="1"/>
</dbReference>
<name>A0A4R6K2Z1_9ACTN</name>
<protein>
    <submittedName>
        <fullName evidence="4">3-oxoacyl-[acyl-carrier-protein] synthase-3</fullName>
    </submittedName>
</protein>
<dbReference type="AlphaFoldDB" id="A0A4R6K2Z1"/>
<keyword evidence="2" id="KW-0012">Acyltransferase</keyword>
<dbReference type="GO" id="GO:0044550">
    <property type="term" value="P:secondary metabolite biosynthetic process"/>
    <property type="evidence" value="ECO:0007669"/>
    <property type="project" value="TreeGrafter"/>
</dbReference>
<accession>A0A4R6K2Z1</accession>
<dbReference type="InterPro" id="IPR016039">
    <property type="entry name" value="Thiolase-like"/>
</dbReference>
<evidence type="ECO:0000313" key="4">
    <source>
        <dbReference type="EMBL" id="TDO42046.1"/>
    </source>
</evidence>
<dbReference type="OrthoDB" id="2636646at2"/>
<evidence type="ECO:0000256" key="2">
    <source>
        <dbReference type="ARBA" id="ARBA00023315"/>
    </source>
</evidence>
<gene>
    <name evidence="4" type="ORF">C8E87_5809</name>
</gene>
<keyword evidence="5" id="KW-1185">Reference proteome</keyword>
<evidence type="ECO:0000256" key="1">
    <source>
        <dbReference type="ARBA" id="ARBA00022679"/>
    </source>
</evidence>
<reference evidence="4 5" key="1">
    <citation type="submission" date="2019-03" db="EMBL/GenBank/DDBJ databases">
        <title>Sequencing the genomes of 1000 actinobacteria strains.</title>
        <authorList>
            <person name="Klenk H.-P."/>
        </authorList>
    </citation>
    <scope>NUCLEOTIDE SEQUENCE [LARGE SCALE GENOMIC DNA]</scope>
    <source>
        <strain evidence="4 5">DSM 43805</strain>
    </source>
</reference>
<comment type="caution">
    <text evidence="4">The sequence shown here is derived from an EMBL/GenBank/DDBJ whole genome shotgun (WGS) entry which is preliminary data.</text>
</comment>
<keyword evidence="1" id="KW-0808">Transferase</keyword>